<evidence type="ECO:0000256" key="5">
    <source>
        <dbReference type="PIRSR" id="PIRSR004869-50"/>
    </source>
</evidence>
<evidence type="ECO:0000256" key="2">
    <source>
        <dbReference type="ARBA" id="ARBA00022723"/>
    </source>
</evidence>
<dbReference type="Pfam" id="PF04055">
    <property type="entry name" value="Radical_SAM"/>
    <property type="match status" value="1"/>
</dbReference>
<dbReference type="PIRSF" id="PIRSF004869">
    <property type="entry name" value="PflX_prd"/>
    <property type="match status" value="1"/>
</dbReference>
<comment type="cofactor">
    <cofactor evidence="5">
        <name>[4Fe-4S] cluster</name>
        <dbReference type="ChEBI" id="CHEBI:49883"/>
    </cofactor>
    <text evidence="5">Binds 1 [4Fe-4S] cluster. The cluster is coordinated with 3 cysteines and an exchangeable S-adenosyl-L-methionine.</text>
</comment>
<gene>
    <name evidence="7" type="ORF">AUK40_02415</name>
</gene>
<evidence type="ECO:0000256" key="3">
    <source>
        <dbReference type="ARBA" id="ARBA00023004"/>
    </source>
</evidence>
<evidence type="ECO:0000313" key="8">
    <source>
        <dbReference type="Proteomes" id="UP000183245"/>
    </source>
</evidence>
<dbReference type="STRING" id="1817892.AUK40_02415"/>
<dbReference type="InterPro" id="IPR013785">
    <property type="entry name" value="Aldolase_TIM"/>
</dbReference>
<dbReference type="PANTHER" id="PTHR43075">
    <property type="entry name" value="FORMATE LYASE ACTIVATING ENZYME, PUTATIVE (AFU_ORTHOLOGUE AFUA_2G15630)-RELATED"/>
    <property type="match status" value="1"/>
</dbReference>
<keyword evidence="3 5" id="KW-0408">Iron</keyword>
<evidence type="ECO:0000256" key="1">
    <source>
        <dbReference type="ARBA" id="ARBA00022691"/>
    </source>
</evidence>
<dbReference type="SFLD" id="SFLDG01099">
    <property type="entry name" value="Uncharacterised_Radical_SAM_Su"/>
    <property type="match status" value="1"/>
</dbReference>
<dbReference type="EMBL" id="MNZT01000046">
    <property type="protein sequence ID" value="OIP97829.1"/>
    <property type="molecule type" value="Genomic_DNA"/>
</dbReference>
<reference evidence="7 8" key="1">
    <citation type="journal article" date="2016" name="Environ. Microbiol.">
        <title>Genomic resolution of a cold subsurface aquifer community provides metabolic insights for novel microbes adapted to high CO concentrations.</title>
        <authorList>
            <person name="Probst A.J."/>
            <person name="Castelle C.J."/>
            <person name="Singh A."/>
            <person name="Brown C.T."/>
            <person name="Anantharaman K."/>
            <person name="Sharon I."/>
            <person name="Hug L.A."/>
            <person name="Burstein D."/>
            <person name="Emerson J.B."/>
            <person name="Thomas B.C."/>
            <person name="Banfield J.F."/>
        </authorList>
    </citation>
    <scope>NUCLEOTIDE SEQUENCE [LARGE SCALE GENOMIC DNA]</scope>
    <source>
        <strain evidence="7">CG2_30_54_11</strain>
    </source>
</reference>
<evidence type="ECO:0000313" key="7">
    <source>
        <dbReference type="EMBL" id="OIP97829.1"/>
    </source>
</evidence>
<name>A0A1J5IL19_9BACT</name>
<dbReference type="InterPro" id="IPR016431">
    <property type="entry name" value="Pyrv-formate_lyase-activ_prd"/>
</dbReference>
<dbReference type="Gene3D" id="3.20.20.70">
    <property type="entry name" value="Aldolase class I"/>
    <property type="match status" value="1"/>
</dbReference>
<keyword evidence="2 5" id="KW-0479">Metal-binding</keyword>
<dbReference type="GO" id="GO:0003824">
    <property type="term" value="F:catalytic activity"/>
    <property type="evidence" value="ECO:0007669"/>
    <property type="project" value="InterPro"/>
</dbReference>
<dbReference type="PANTHER" id="PTHR43075:SF1">
    <property type="entry name" value="FORMATE LYASE ACTIVATING ENZYME, PUTATIVE (AFU_ORTHOLOGUE AFUA_2G15630)-RELATED"/>
    <property type="match status" value="1"/>
</dbReference>
<feature type="domain" description="Radical SAM core" evidence="6">
    <location>
        <begin position="57"/>
        <end position="190"/>
    </location>
</feature>
<dbReference type="AlphaFoldDB" id="A0A1J5IL19"/>
<dbReference type="SUPFAM" id="SSF102114">
    <property type="entry name" value="Radical SAM enzymes"/>
    <property type="match status" value="1"/>
</dbReference>
<dbReference type="GO" id="GO:0051536">
    <property type="term" value="F:iron-sulfur cluster binding"/>
    <property type="evidence" value="ECO:0007669"/>
    <property type="project" value="UniProtKB-KW"/>
</dbReference>
<comment type="caution">
    <text evidence="7">The sequence shown here is derived from an EMBL/GenBank/DDBJ whole genome shotgun (WGS) entry which is preliminary data.</text>
</comment>
<accession>A0A1J5IL19</accession>
<evidence type="ECO:0000259" key="6">
    <source>
        <dbReference type="Pfam" id="PF04055"/>
    </source>
</evidence>
<organism evidence="7 8">
    <name type="scientific">Candidatus Wirthbacteria bacterium CG2_30_54_11</name>
    <dbReference type="NCBI Taxonomy" id="1817892"/>
    <lineage>
        <taxon>Bacteria</taxon>
        <taxon>Candidatus Wirthbacteria</taxon>
    </lineage>
</organism>
<evidence type="ECO:0000256" key="4">
    <source>
        <dbReference type="ARBA" id="ARBA00023014"/>
    </source>
</evidence>
<dbReference type="Proteomes" id="UP000183245">
    <property type="component" value="Unassembled WGS sequence"/>
</dbReference>
<feature type="binding site" evidence="5">
    <location>
        <position position="66"/>
    </location>
    <ligand>
        <name>[4Fe-4S] cluster</name>
        <dbReference type="ChEBI" id="CHEBI:49883"/>
        <note>4Fe-4S-S-AdoMet</note>
    </ligand>
</feature>
<proteinExistence type="predicted"/>
<keyword evidence="1 5" id="KW-0949">S-adenosyl-L-methionine</keyword>
<dbReference type="SFLD" id="SFLDS00029">
    <property type="entry name" value="Radical_SAM"/>
    <property type="match status" value="1"/>
</dbReference>
<dbReference type="InterPro" id="IPR040085">
    <property type="entry name" value="MJ0674-like"/>
</dbReference>
<sequence length="293" mass="32739">MTTGFSCRVCPFDCQVDREVKLGVCRAPNELMIARTQLHFDEEPFISGTAKEGSGTVFFSRCNLSCVFCQNYLISQEGMGKAFSIADFVGRCKDMASEGALNINLVSPTPYSHLLVPALTALKKKIRIPVVWNSNGYETVGTIRSLEGLVDVYLPDMKYFSDVLAKRYSLAPGYFAIATKAIEEMRRQQPDNSFDPSGILQKGVAVRHLMLPGCPADSLEVLKWIDENLGNHTQISLMAQYFPTWRASEHPEIDRHLTAEEYQAGVDFLNEHGFDNALVQDLTSADSRYTPEF</sequence>
<dbReference type="CDD" id="cd01335">
    <property type="entry name" value="Radical_SAM"/>
    <property type="match status" value="1"/>
</dbReference>
<keyword evidence="4 5" id="KW-0411">Iron-sulfur</keyword>
<feature type="binding site" evidence="5">
    <location>
        <position position="62"/>
    </location>
    <ligand>
        <name>[4Fe-4S] cluster</name>
        <dbReference type="ChEBI" id="CHEBI:49883"/>
        <note>4Fe-4S-S-AdoMet</note>
    </ligand>
</feature>
<dbReference type="InterPro" id="IPR007197">
    <property type="entry name" value="rSAM"/>
</dbReference>
<dbReference type="GO" id="GO:0046872">
    <property type="term" value="F:metal ion binding"/>
    <property type="evidence" value="ECO:0007669"/>
    <property type="project" value="UniProtKB-KW"/>
</dbReference>
<feature type="binding site" evidence="5">
    <location>
        <position position="69"/>
    </location>
    <ligand>
        <name>[4Fe-4S] cluster</name>
        <dbReference type="ChEBI" id="CHEBI:49883"/>
        <note>4Fe-4S-S-AdoMet</note>
    </ligand>
</feature>
<protein>
    <recommendedName>
        <fullName evidence="6">Radical SAM core domain-containing protein</fullName>
    </recommendedName>
</protein>
<dbReference type="InterPro" id="IPR058240">
    <property type="entry name" value="rSAM_sf"/>
</dbReference>